<keyword evidence="2" id="KW-0805">Transcription regulation</keyword>
<keyword evidence="3" id="KW-0731">Sigma factor</keyword>
<accession>A0A364Y9U5</accession>
<comment type="similarity">
    <text evidence="1">Belongs to the sigma-70 factor family. ECF subfamily.</text>
</comment>
<keyword evidence="5" id="KW-0804">Transcription</keyword>
<keyword evidence="4" id="KW-0238">DNA-binding</keyword>
<proteinExistence type="inferred from homology"/>
<dbReference type="PANTHER" id="PTHR43133">
    <property type="entry name" value="RNA POLYMERASE ECF-TYPE SIGMA FACTO"/>
    <property type="match status" value="1"/>
</dbReference>
<evidence type="ECO:0000256" key="3">
    <source>
        <dbReference type="ARBA" id="ARBA00023082"/>
    </source>
</evidence>
<dbReference type="RefSeq" id="WP_112745186.1">
    <property type="nucleotide sequence ID" value="NZ_QMFY01000001.1"/>
</dbReference>
<dbReference type="GO" id="GO:0006352">
    <property type="term" value="P:DNA-templated transcription initiation"/>
    <property type="evidence" value="ECO:0007669"/>
    <property type="project" value="InterPro"/>
</dbReference>
<organism evidence="8 9">
    <name type="scientific">Pseudochryseolinea flava</name>
    <dbReference type="NCBI Taxonomy" id="2059302"/>
    <lineage>
        <taxon>Bacteria</taxon>
        <taxon>Pseudomonadati</taxon>
        <taxon>Bacteroidota</taxon>
        <taxon>Cytophagia</taxon>
        <taxon>Cytophagales</taxon>
        <taxon>Fulvivirgaceae</taxon>
        <taxon>Pseudochryseolinea</taxon>
    </lineage>
</organism>
<evidence type="ECO:0000256" key="1">
    <source>
        <dbReference type="ARBA" id="ARBA00010641"/>
    </source>
</evidence>
<dbReference type="GO" id="GO:0016987">
    <property type="term" value="F:sigma factor activity"/>
    <property type="evidence" value="ECO:0007669"/>
    <property type="project" value="UniProtKB-KW"/>
</dbReference>
<evidence type="ECO:0000259" key="7">
    <source>
        <dbReference type="Pfam" id="PF08281"/>
    </source>
</evidence>
<gene>
    <name evidence="8" type="ORF">DQQ10_02385</name>
</gene>
<dbReference type="NCBIfam" id="TIGR02937">
    <property type="entry name" value="sigma70-ECF"/>
    <property type="match status" value="1"/>
</dbReference>
<dbReference type="InterPro" id="IPR013325">
    <property type="entry name" value="RNA_pol_sigma_r2"/>
</dbReference>
<evidence type="ECO:0000256" key="2">
    <source>
        <dbReference type="ARBA" id="ARBA00023015"/>
    </source>
</evidence>
<dbReference type="Gene3D" id="1.10.1740.10">
    <property type="match status" value="1"/>
</dbReference>
<dbReference type="InterPro" id="IPR039425">
    <property type="entry name" value="RNA_pol_sigma-70-like"/>
</dbReference>
<evidence type="ECO:0000313" key="9">
    <source>
        <dbReference type="Proteomes" id="UP000251889"/>
    </source>
</evidence>
<dbReference type="InterPro" id="IPR014284">
    <property type="entry name" value="RNA_pol_sigma-70_dom"/>
</dbReference>
<dbReference type="InterPro" id="IPR036388">
    <property type="entry name" value="WH-like_DNA-bd_sf"/>
</dbReference>
<comment type="caution">
    <text evidence="8">The sequence shown here is derived from an EMBL/GenBank/DDBJ whole genome shotgun (WGS) entry which is preliminary data.</text>
</comment>
<dbReference type="InterPro" id="IPR007627">
    <property type="entry name" value="RNA_pol_sigma70_r2"/>
</dbReference>
<dbReference type="SUPFAM" id="SSF88946">
    <property type="entry name" value="Sigma2 domain of RNA polymerase sigma factors"/>
    <property type="match status" value="1"/>
</dbReference>
<reference evidence="8 9" key="1">
    <citation type="submission" date="2018-06" db="EMBL/GenBank/DDBJ databases">
        <title>Chryseolinea flavus sp. nov., a member of the phylum Bacteroidetes isolated from soil.</title>
        <authorList>
            <person name="Li Y."/>
            <person name="Wang J."/>
        </authorList>
    </citation>
    <scope>NUCLEOTIDE SEQUENCE [LARGE SCALE GENOMIC DNA]</scope>
    <source>
        <strain evidence="8 9">SDU1-6</strain>
    </source>
</reference>
<evidence type="ECO:0000259" key="6">
    <source>
        <dbReference type="Pfam" id="PF04542"/>
    </source>
</evidence>
<evidence type="ECO:0000256" key="5">
    <source>
        <dbReference type="ARBA" id="ARBA00023163"/>
    </source>
</evidence>
<dbReference type="OrthoDB" id="1116873at2"/>
<dbReference type="InterPro" id="IPR013324">
    <property type="entry name" value="RNA_pol_sigma_r3/r4-like"/>
</dbReference>
<sequence length="186" mass="21508">MSSDRLDIKTDSALLQQYKAGRDLAVLGVLYNRYMSMVYGVCLKYLKDRDESKDATMQLFEKLATSLHQHEVANFRAWVYVMAKNHCLMQLRARKGKNFEEISPLLMENDATEHPGEEPELESNLSKLEDCMGTLVAEQKQCVQLFYLEQKCYREISALTGYDDNKVKSYIQNGKRNLKICMEKNA</sequence>
<dbReference type="Proteomes" id="UP000251889">
    <property type="component" value="Unassembled WGS sequence"/>
</dbReference>
<feature type="domain" description="RNA polymerase sigma-70 region 2" evidence="6">
    <location>
        <begin position="30"/>
        <end position="95"/>
    </location>
</feature>
<protein>
    <submittedName>
        <fullName evidence="8">RNA polymerase subunit sigma-24</fullName>
    </submittedName>
</protein>
<dbReference type="Gene3D" id="1.10.10.10">
    <property type="entry name" value="Winged helix-like DNA-binding domain superfamily/Winged helix DNA-binding domain"/>
    <property type="match status" value="1"/>
</dbReference>
<keyword evidence="9" id="KW-1185">Reference proteome</keyword>
<feature type="domain" description="RNA polymerase sigma factor 70 region 4 type 2" evidence="7">
    <location>
        <begin position="127"/>
        <end position="178"/>
    </location>
</feature>
<dbReference type="InterPro" id="IPR013249">
    <property type="entry name" value="RNA_pol_sigma70_r4_t2"/>
</dbReference>
<name>A0A364Y9U5_9BACT</name>
<dbReference type="AlphaFoldDB" id="A0A364Y9U5"/>
<dbReference type="Pfam" id="PF04542">
    <property type="entry name" value="Sigma70_r2"/>
    <property type="match status" value="1"/>
</dbReference>
<dbReference type="EMBL" id="QMFY01000001">
    <property type="protein sequence ID" value="RAW02972.1"/>
    <property type="molecule type" value="Genomic_DNA"/>
</dbReference>
<evidence type="ECO:0000256" key="4">
    <source>
        <dbReference type="ARBA" id="ARBA00023125"/>
    </source>
</evidence>
<dbReference type="SUPFAM" id="SSF88659">
    <property type="entry name" value="Sigma3 and sigma4 domains of RNA polymerase sigma factors"/>
    <property type="match status" value="1"/>
</dbReference>
<dbReference type="Pfam" id="PF08281">
    <property type="entry name" value="Sigma70_r4_2"/>
    <property type="match status" value="1"/>
</dbReference>
<evidence type="ECO:0000313" key="8">
    <source>
        <dbReference type="EMBL" id="RAW02972.1"/>
    </source>
</evidence>
<dbReference type="GO" id="GO:0003677">
    <property type="term" value="F:DNA binding"/>
    <property type="evidence" value="ECO:0007669"/>
    <property type="project" value="UniProtKB-KW"/>
</dbReference>
<dbReference type="PANTHER" id="PTHR43133:SF8">
    <property type="entry name" value="RNA POLYMERASE SIGMA FACTOR HI_1459-RELATED"/>
    <property type="match status" value="1"/>
</dbReference>